<feature type="transmembrane region" description="Helical" evidence="6">
    <location>
        <begin position="158"/>
        <end position="179"/>
    </location>
</feature>
<dbReference type="AlphaFoldDB" id="A0A9E7DK42"/>
<dbReference type="Proteomes" id="UP000831151">
    <property type="component" value="Chromosome"/>
</dbReference>
<feature type="transmembrane region" description="Helical" evidence="6">
    <location>
        <begin position="185"/>
        <end position="204"/>
    </location>
</feature>
<evidence type="ECO:0000256" key="6">
    <source>
        <dbReference type="SAM" id="Phobius"/>
    </source>
</evidence>
<comment type="subcellular location">
    <subcellularLocation>
        <location evidence="1">Cell membrane</location>
        <topology evidence="1">Multi-pass membrane protein</topology>
    </subcellularLocation>
</comment>
<dbReference type="Pfam" id="PF10035">
    <property type="entry name" value="DUF2179"/>
    <property type="match status" value="1"/>
</dbReference>
<evidence type="ECO:0000313" key="8">
    <source>
        <dbReference type="EMBL" id="UQK59428.1"/>
    </source>
</evidence>
<dbReference type="Pfam" id="PF02588">
    <property type="entry name" value="YitT_membrane"/>
    <property type="match status" value="1"/>
</dbReference>
<dbReference type="InterPro" id="IPR003740">
    <property type="entry name" value="YitT"/>
</dbReference>
<dbReference type="KEGG" id="fms:M1R53_01875"/>
<keyword evidence="2" id="KW-1003">Cell membrane</keyword>
<dbReference type="GO" id="GO:0005886">
    <property type="term" value="C:plasma membrane"/>
    <property type="evidence" value="ECO:0007669"/>
    <property type="project" value="UniProtKB-SubCell"/>
</dbReference>
<feature type="transmembrane region" description="Helical" evidence="6">
    <location>
        <begin position="59"/>
        <end position="80"/>
    </location>
</feature>
<dbReference type="InterPro" id="IPR015867">
    <property type="entry name" value="N-reg_PII/ATP_PRibTrfase_C"/>
</dbReference>
<accession>A0A9E7DK42</accession>
<keyword evidence="4 6" id="KW-1133">Transmembrane helix</keyword>
<evidence type="ECO:0000256" key="4">
    <source>
        <dbReference type="ARBA" id="ARBA00022989"/>
    </source>
</evidence>
<keyword evidence="9" id="KW-1185">Reference proteome</keyword>
<dbReference type="PANTHER" id="PTHR33545">
    <property type="entry name" value="UPF0750 MEMBRANE PROTEIN YITT-RELATED"/>
    <property type="match status" value="1"/>
</dbReference>
<gene>
    <name evidence="8" type="ORF">M1R53_01875</name>
</gene>
<dbReference type="PANTHER" id="PTHR33545:SF9">
    <property type="entry name" value="UPF0750 MEMBRANE PROTEIN YITE"/>
    <property type="match status" value="1"/>
</dbReference>
<evidence type="ECO:0000256" key="1">
    <source>
        <dbReference type="ARBA" id="ARBA00004651"/>
    </source>
</evidence>
<feature type="domain" description="DUF2179" evidence="7">
    <location>
        <begin position="233"/>
        <end position="287"/>
    </location>
</feature>
<keyword evidence="3 6" id="KW-0812">Transmembrane</keyword>
<dbReference type="InterPro" id="IPR019264">
    <property type="entry name" value="DUF2179"/>
</dbReference>
<evidence type="ECO:0000256" key="3">
    <source>
        <dbReference type="ARBA" id="ARBA00022692"/>
    </source>
</evidence>
<dbReference type="InterPro" id="IPR051461">
    <property type="entry name" value="UPF0750_membrane"/>
</dbReference>
<evidence type="ECO:0000313" key="9">
    <source>
        <dbReference type="Proteomes" id="UP000831151"/>
    </source>
</evidence>
<protein>
    <submittedName>
        <fullName evidence="8">YitT family protein</fullName>
    </submittedName>
</protein>
<feature type="transmembrane region" description="Helical" evidence="6">
    <location>
        <begin position="21"/>
        <end position="39"/>
    </location>
</feature>
<evidence type="ECO:0000256" key="2">
    <source>
        <dbReference type="ARBA" id="ARBA00022475"/>
    </source>
</evidence>
<reference evidence="8" key="1">
    <citation type="submission" date="2022-04" db="EMBL/GenBank/DDBJ databases">
        <title>Complete genome sequences of Ezakiella coagulans and Fenollaria massiliensis.</title>
        <authorList>
            <person name="France M.T."/>
            <person name="Clifford J."/>
            <person name="Narina S."/>
            <person name="Rutt L."/>
            <person name="Ravel J."/>
        </authorList>
    </citation>
    <scope>NUCLEOTIDE SEQUENCE</scope>
    <source>
        <strain evidence="8">C0061C2</strain>
    </source>
</reference>
<dbReference type="EMBL" id="CP096649">
    <property type="protein sequence ID" value="UQK59428.1"/>
    <property type="molecule type" value="Genomic_DNA"/>
</dbReference>
<sequence length="295" mass="32609">MAKLIKKKFTKEEITKMVKEYILILFGAFIVAAGMFFFFNPAHLSVGGANGLAIVLNHYLELGVGNWMYVINIGLFILAFLTIGSQFGVKTIIASLLTSGFFDLLEKLMPHFQPLTGDTFVELFFGVFVTALGMAIVFNQGASTGGTDIIAKILNKFIGIDLGKGVLISDVVITLLAGSAFGARIGIYSLFGVIVNGFLIDFVIEGMNMNKEVKIIAEDTKPIEEFIIKELDRGATIYKAYGMYTKEPKDIIMVLLDRKDFLRLKNFLRDLDQKTFISVSNASEVLGYGFKNLKD</sequence>
<dbReference type="PIRSF" id="PIRSF006483">
    <property type="entry name" value="Membrane_protein_YitT"/>
    <property type="match status" value="1"/>
</dbReference>
<feature type="transmembrane region" description="Helical" evidence="6">
    <location>
        <begin position="120"/>
        <end position="138"/>
    </location>
</feature>
<evidence type="ECO:0000259" key="7">
    <source>
        <dbReference type="Pfam" id="PF10035"/>
    </source>
</evidence>
<dbReference type="RefSeq" id="WP_085840583.1">
    <property type="nucleotide sequence ID" value="NZ_CP096649.1"/>
</dbReference>
<proteinExistence type="predicted"/>
<organism evidence="8 9">
    <name type="scientific">Fenollaria massiliensis</name>
    <dbReference type="NCBI Taxonomy" id="938288"/>
    <lineage>
        <taxon>Bacteria</taxon>
        <taxon>Bacillati</taxon>
        <taxon>Bacillota</taxon>
        <taxon>Clostridia</taxon>
        <taxon>Eubacteriales</taxon>
        <taxon>Fenollaria</taxon>
    </lineage>
</organism>
<dbReference type="CDD" id="cd16380">
    <property type="entry name" value="YitT_C"/>
    <property type="match status" value="1"/>
</dbReference>
<dbReference type="Gene3D" id="3.30.70.120">
    <property type="match status" value="1"/>
</dbReference>
<keyword evidence="5 6" id="KW-0472">Membrane</keyword>
<evidence type="ECO:0000256" key="5">
    <source>
        <dbReference type="ARBA" id="ARBA00023136"/>
    </source>
</evidence>
<feature type="transmembrane region" description="Helical" evidence="6">
    <location>
        <begin position="87"/>
        <end position="105"/>
    </location>
</feature>
<name>A0A9E7DK42_9FIRM</name>